<dbReference type="InterPro" id="IPR040194">
    <property type="entry name" value="Cwf19-like"/>
</dbReference>
<evidence type="ECO:0000313" key="3">
    <source>
        <dbReference type="EMBL" id="CAD8617349.1"/>
    </source>
</evidence>
<evidence type="ECO:0000259" key="1">
    <source>
        <dbReference type="Pfam" id="PF04676"/>
    </source>
</evidence>
<organism evidence="3">
    <name type="scientific">Coccolithus braarudii</name>
    <dbReference type="NCBI Taxonomy" id="221442"/>
    <lineage>
        <taxon>Eukaryota</taxon>
        <taxon>Haptista</taxon>
        <taxon>Haptophyta</taxon>
        <taxon>Prymnesiophyceae</taxon>
        <taxon>Coccolithales</taxon>
        <taxon>Coccolithaceae</taxon>
        <taxon>Coccolithus</taxon>
    </lineage>
</organism>
<proteinExistence type="predicted"/>
<dbReference type="InterPro" id="IPR036265">
    <property type="entry name" value="HIT-like_sf"/>
</dbReference>
<dbReference type="AlphaFoldDB" id="A0A7S0LPP7"/>
<dbReference type="GO" id="GO:0000398">
    <property type="term" value="P:mRNA splicing, via spliceosome"/>
    <property type="evidence" value="ECO:0007669"/>
    <property type="project" value="TreeGrafter"/>
</dbReference>
<feature type="domain" description="Cwf19-like C-terminal" evidence="2">
    <location>
        <begin position="282"/>
        <end position="395"/>
    </location>
</feature>
<dbReference type="CDD" id="cd07380">
    <property type="entry name" value="MPP_CWF19_N"/>
    <property type="match status" value="1"/>
</dbReference>
<dbReference type="GO" id="GO:0061632">
    <property type="term" value="F:RNA lariat debranching enzyme activator activity"/>
    <property type="evidence" value="ECO:0007669"/>
    <property type="project" value="TreeGrafter"/>
</dbReference>
<feature type="domain" description="Cwf19-like protein C-terminal" evidence="1">
    <location>
        <begin position="413"/>
        <end position="503"/>
    </location>
</feature>
<reference evidence="3" key="1">
    <citation type="submission" date="2021-01" db="EMBL/GenBank/DDBJ databases">
        <authorList>
            <person name="Corre E."/>
            <person name="Pelletier E."/>
            <person name="Niang G."/>
            <person name="Scheremetjew M."/>
            <person name="Finn R."/>
            <person name="Kale V."/>
            <person name="Holt S."/>
            <person name="Cochrane G."/>
            <person name="Meng A."/>
            <person name="Brown T."/>
            <person name="Cohen L."/>
        </authorList>
    </citation>
    <scope>NUCLEOTIDE SEQUENCE</scope>
    <source>
        <strain evidence="3">PLY182g</strain>
    </source>
</reference>
<dbReference type="InterPro" id="IPR006768">
    <property type="entry name" value="Cwf19-like_C_dom-1"/>
</dbReference>
<name>A0A7S0LPP7_9EUKA</name>
<dbReference type="Gene3D" id="3.30.428.10">
    <property type="entry name" value="HIT-like"/>
    <property type="match status" value="1"/>
</dbReference>
<sequence>MATATKILVAGDVRGQYDTLYARVGPIHEKKGPFSCLLCIGDFFGEPDAAQLALAPYLSGERSAPLPTYFVASSGLMPACMDGKGGGGEIAANLTCLGQAGTREIAGLQLAYASAADEEQASEQLLALRSAADAPGFRGVDVLLTHAWPRGAFRRLPEGALPAELLPDRDLDTVGLERLAELAALLRPRHHFVATEGQFYARPPYRLPDGHGAKLLAMAAVAADKKQRWLYALALAPLSATGGRPVEAEGTTDCPYPYEHVKDVKDERKRKRERVKDARDWVAQKCWFCMSSPNFEARLVGSINEEAYVSMAKGPLVSHHALVIPITHKSHSLELTEAESLEMRAYVSALRASCAARGEALILFERYMGNSQFEHMHLQAVPLPVDRAELAKATFEQEGAKHGIRFEVLPADTPLSSTLAQPEPFLHVELPSGERLLHRLRSNEKKHPLQFGREVLARLLGQPRRADWKVCLPALAPGGPTIDEAEQQTTDAFKADFAPFDPTLVDGVS</sequence>
<accession>A0A7S0LPP7</accession>
<dbReference type="Pfam" id="PF04677">
    <property type="entry name" value="CwfJ_C_1"/>
    <property type="match status" value="1"/>
</dbReference>
<evidence type="ECO:0008006" key="4">
    <source>
        <dbReference type="Google" id="ProtNLM"/>
    </source>
</evidence>
<dbReference type="Pfam" id="PF04676">
    <property type="entry name" value="CwfJ_C_2"/>
    <property type="match status" value="1"/>
</dbReference>
<dbReference type="PANTHER" id="PTHR12072">
    <property type="entry name" value="CWF19, CELL CYCLE CONTROL PROTEIN"/>
    <property type="match status" value="1"/>
</dbReference>
<dbReference type="PANTHER" id="PTHR12072:SF4">
    <property type="entry name" value="CWF19-LIKE PROTEIN 1"/>
    <property type="match status" value="1"/>
</dbReference>
<dbReference type="EMBL" id="HBEY01043312">
    <property type="protein sequence ID" value="CAD8617349.1"/>
    <property type="molecule type" value="Transcribed_RNA"/>
</dbReference>
<dbReference type="InterPro" id="IPR006767">
    <property type="entry name" value="Cwf19-like_C_dom-2"/>
</dbReference>
<gene>
    <name evidence="3" type="ORF">CPEL01642_LOCUS20730</name>
</gene>
<dbReference type="SUPFAM" id="SSF54197">
    <property type="entry name" value="HIT-like"/>
    <property type="match status" value="1"/>
</dbReference>
<protein>
    <recommendedName>
        <fullName evidence="4">Cwf19-like C-terminal domain-containing protein</fullName>
    </recommendedName>
</protein>
<dbReference type="GO" id="GO:0071014">
    <property type="term" value="C:post-mRNA release spliceosomal complex"/>
    <property type="evidence" value="ECO:0007669"/>
    <property type="project" value="TreeGrafter"/>
</dbReference>
<evidence type="ECO:0000259" key="2">
    <source>
        <dbReference type="Pfam" id="PF04677"/>
    </source>
</evidence>